<dbReference type="InterPro" id="IPR003710">
    <property type="entry name" value="ApbA"/>
</dbReference>
<evidence type="ECO:0000256" key="9">
    <source>
        <dbReference type="RuleBase" id="RU362068"/>
    </source>
</evidence>
<name>A0AA46ADB0_9AQUI</name>
<dbReference type="InterPro" id="IPR013332">
    <property type="entry name" value="KPR_N"/>
</dbReference>
<dbReference type="SUPFAM" id="SSF51735">
    <property type="entry name" value="NAD(P)-binding Rossmann-fold domains"/>
    <property type="match status" value="1"/>
</dbReference>
<evidence type="ECO:0000256" key="4">
    <source>
        <dbReference type="ARBA" id="ARBA00019465"/>
    </source>
</evidence>
<evidence type="ECO:0000256" key="7">
    <source>
        <dbReference type="ARBA" id="ARBA00032024"/>
    </source>
</evidence>
<accession>A0AA46ADB0</accession>
<evidence type="ECO:0000256" key="1">
    <source>
        <dbReference type="ARBA" id="ARBA00004994"/>
    </source>
</evidence>
<gene>
    <name evidence="12" type="ORF">SAMN06264868_102150</name>
</gene>
<evidence type="ECO:0000256" key="3">
    <source>
        <dbReference type="ARBA" id="ARBA00013014"/>
    </source>
</evidence>
<organism evidence="12 13">
    <name type="scientific">Venenivibrio stagnispumantis</name>
    <dbReference type="NCBI Taxonomy" id="407998"/>
    <lineage>
        <taxon>Bacteria</taxon>
        <taxon>Pseudomonadati</taxon>
        <taxon>Aquificota</taxon>
        <taxon>Aquificia</taxon>
        <taxon>Aquificales</taxon>
        <taxon>Hydrogenothermaceae</taxon>
        <taxon>Venenivibrio</taxon>
    </lineage>
</organism>
<protein>
    <recommendedName>
        <fullName evidence="4 9">2-dehydropantoate 2-reductase</fullName>
        <ecNumber evidence="3 9">1.1.1.169</ecNumber>
    </recommendedName>
    <alternativeName>
        <fullName evidence="7 9">Ketopantoate reductase</fullName>
    </alternativeName>
</protein>
<dbReference type="InterPro" id="IPR013328">
    <property type="entry name" value="6PGD_dom2"/>
</dbReference>
<evidence type="ECO:0000259" key="10">
    <source>
        <dbReference type="Pfam" id="PF02558"/>
    </source>
</evidence>
<comment type="caution">
    <text evidence="12">The sequence shown here is derived from an EMBL/GenBank/DDBJ whole genome shotgun (WGS) entry which is preliminary data.</text>
</comment>
<keyword evidence="9" id="KW-0566">Pantothenate biosynthesis</keyword>
<dbReference type="InterPro" id="IPR013752">
    <property type="entry name" value="KPA_reductase"/>
</dbReference>
<dbReference type="EMBL" id="FXTX01000002">
    <property type="protein sequence ID" value="SMP03646.1"/>
    <property type="molecule type" value="Genomic_DNA"/>
</dbReference>
<dbReference type="GO" id="GO:0015940">
    <property type="term" value="P:pantothenate biosynthetic process"/>
    <property type="evidence" value="ECO:0007669"/>
    <property type="project" value="UniProtKB-KW"/>
</dbReference>
<comment type="pathway">
    <text evidence="1 9">Cofactor biosynthesis; (R)-pantothenate biosynthesis; (R)-pantoate from 3-methyl-2-oxobutanoate: step 2/2.</text>
</comment>
<dbReference type="FunFam" id="1.10.1040.10:FF:000017">
    <property type="entry name" value="2-dehydropantoate 2-reductase"/>
    <property type="match status" value="1"/>
</dbReference>
<comment type="similarity">
    <text evidence="2 9">Belongs to the ketopantoate reductase family.</text>
</comment>
<dbReference type="RefSeq" id="WP_265133360.1">
    <property type="nucleotide sequence ID" value="NZ_FXTX01000002.1"/>
</dbReference>
<dbReference type="InterPro" id="IPR051402">
    <property type="entry name" value="KPR-Related"/>
</dbReference>
<dbReference type="NCBIfam" id="TIGR00745">
    <property type="entry name" value="apbA_panE"/>
    <property type="match status" value="1"/>
</dbReference>
<feature type="domain" description="Ketopantoate reductase N-terminal" evidence="10">
    <location>
        <begin position="3"/>
        <end position="149"/>
    </location>
</feature>
<evidence type="ECO:0000259" key="11">
    <source>
        <dbReference type="Pfam" id="PF08546"/>
    </source>
</evidence>
<dbReference type="PANTHER" id="PTHR21708">
    <property type="entry name" value="PROBABLE 2-DEHYDROPANTOATE 2-REDUCTASE"/>
    <property type="match status" value="1"/>
</dbReference>
<evidence type="ECO:0000256" key="2">
    <source>
        <dbReference type="ARBA" id="ARBA00007870"/>
    </source>
</evidence>
<keyword evidence="6 9" id="KW-0560">Oxidoreductase</keyword>
<dbReference type="GO" id="GO:0005737">
    <property type="term" value="C:cytoplasm"/>
    <property type="evidence" value="ECO:0007669"/>
    <property type="project" value="TreeGrafter"/>
</dbReference>
<dbReference type="Pfam" id="PF02558">
    <property type="entry name" value="ApbA"/>
    <property type="match status" value="1"/>
</dbReference>
<feature type="domain" description="Ketopantoate reductase C-terminal" evidence="11">
    <location>
        <begin position="178"/>
        <end position="306"/>
    </location>
</feature>
<keyword evidence="13" id="KW-1185">Reference proteome</keyword>
<dbReference type="Proteomes" id="UP001157947">
    <property type="component" value="Unassembled WGS sequence"/>
</dbReference>
<reference evidence="12" key="1">
    <citation type="submission" date="2017-05" db="EMBL/GenBank/DDBJ databases">
        <authorList>
            <person name="Varghese N."/>
            <person name="Submissions S."/>
        </authorList>
    </citation>
    <scope>NUCLEOTIDE SEQUENCE</scope>
    <source>
        <strain evidence="12">DSM 18763</strain>
    </source>
</reference>
<sequence length="311" mass="35271">MKIAVFGLGAVGTVFAVFLKEAGHQVYGITKKEYLHLFKDKKLKITGIWGEHEAILDDITDYIKDLDYDLIFLTVKSYDTETAINQIKNVVKQNTFVIVAQNGYGNYEKVSNIIGKNHTLLARVIFGAKVIKPTLVEITVNADDVRIGNQDKAVKEEDIIKIACVLKKAGIPASYAPDIQQILWDKIIYNCALNPLGALLECSYGELAEDENTKDLMNKIINEIFIATKANNIKLRWDNPEDYIQHFYKNLIPPTAKHYPSMYYDLKSKKRTEIDALNGAVVKLAEEKGIYLPVNDTITKMVKRKEKLNLW</sequence>
<dbReference type="InterPro" id="IPR008927">
    <property type="entry name" value="6-PGluconate_DH-like_C_sf"/>
</dbReference>
<evidence type="ECO:0000313" key="12">
    <source>
        <dbReference type="EMBL" id="SMP03646.1"/>
    </source>
</evidence>
<dbReference type="EC" id="1.1.1.169" evidence="3 9"/>
<proteinExistence type="inferred from homology"/>
<dbReference type="SUPFAM" id="SSF48179">
    <property type="entry name" value="6-phosphogluconate dehydrogenase C-terminal domain-like"/>
    <property type="match status" value="1"/>
</dbReference>
<dbReference type="AlphaFoldDB" id="A0AA46ADB0"/>
<dbReference type="GO" id="GO:0008677">
    <property type="term" value="F:2-dehydropantoate 2-reductase activity"/>
    <property type="evidence" value="ECO:0007669"/>
    <property type="project" value="UniProtKB-EC"/>
</dbReference>
<evidence type="ECO:0000256" key="5">
    <source>
        <dbReference type="ARBA" id="ARBA00022857"/>
    </source>
</evidence>
<evidence type="ECO:0000256" key="8">
    <source>
        <dbReference type="ARBA" id="ARBA00048793"/>
    </source>
</evidence>
<dbReference type="PANTHER" id="PTHR21708:SF26">
    <property type="entry name" value="2-DEHYDROPANTOATE 2-REDUCTASE"/>
    <property type="match status" value="1"/>
</dbReference>
<keyword evidence="5 9" id="KW-0521">NADP</keyword>
<evidence type="ECO:0000313" key="13">
    <source>
        <dbReference type="Proteomes" id="UP001157947"/>
    </source>
</evidence>
<dbReference type="Gene3D" id="1.10.1040.10">
    <property type="entry name" value="N-(1-d-carboxylethyl)-l-norvaline Dehydrogenase, domain 2"/>
    <property type="match status" value="1"/>
</dbReference>
<dbReference type="InterPro" id="IPR036291">
    <property type="entry name" value="NAD(P)-bd_dom_sf"/>
</dbReference>
<dbReference type="Gene3D" id="3.40.50.720">
    <property type="entry name" value="NAD(P)-binding Rossmann-like Domain"/>
    <property type="match status" value="1"/>
</dbReference>
<comment type="catalytic activity">
    <reaction evidence="8 9">
        <text>(R)-pantoate + NADP(+) = 2-dehydropantoate + NADPH + H(+)</text>
        <dbReference type="Rhea" id="RHEA:16233"/>
        <dbReference type="ChEBI" id="CHEBI:11561"/>
        <dbReference type="ChEBI" id="CHEBI:15378"/>
        <dbReference type="ChEBI" id="CHEBI:15980"/>
        <dbReference type="ChEBI" id="CHEBI:57783"/>
        <dbReference type="ChEBI" id="CHEBI:58349"/>
        <dbReference type="EC" id="1.1.1.169"/>
    </reaction>
</comment>
<evidence type="ECO:0000256" key="6">
    <source>
        <dbReference type="ARBA" id="ARBA00023002"/>
    </source>
</evidence>
<comment type="function">
    <text evidence="9">Catalyzes the NADPH-dependent reduction of ketopantoate into pantoic acid.</text>
</comment>
<dbReference type="Pfam" id="PF08546">
    <property type="entry name" value="ApbA_C"/>
    <property type="match status" value="1"/>
</dbReference>